<keyword evidence="2" id="KW-1185">Reference proteome</keyword>
<evidence type="ECO:0000313" key="2">
    <source>
        <dbReference type="Proteomes" id="UP001314635"/>
    </source>
</evidence>
<accession>A0ABS5GC69</accession>
<name>A0ABS5GC69_9BRAD</name>
<dbReference type="EMBL" id="JAFCLK010000025">
    <property type="protein sequence ID" value="MBR1138927.1"/>
    <property type="molecule type" value="Genomic_DNA"/>
</dbReference>
<proteinExistence type="predicted"/>
<organism evidence="1 2">
    <name type="scientific">Bradyrhizobium denitrificans</name>
    <dbReference type="NCBI Taxonomy" id="2734912"/>
    <lineage>
        <taxon>Bacteria</taxon>
        <taxon>Pseudomonadati</taxon>
        <taxon>Pseudomonadota</taxon>
        <taxon>Alphaproteobacteria</taxon>
        <taxon>Hyphomicrobiales</taxon>
        <taxon>Nitrobacteraceae</taxon>
        <taxon>Bradyrhizobium</taxon>
    </lineage>
</organism>
<comment type="caution">
    <text evidence="1">The sequence shown here is derived from an EMBL/GenBank/DDBJ whole genome shotgun (WGS) entry which is preliminary data.</text>
</comment>
<dbReference type="Proteomes" id="UP001314635">
    <property type="component" value="Unassembled WGS sequence"/>
</dbReference>
<reference evidence="2" key="1">
    <citation type="journal article" date="2021" name="ISME J.">
        <title>Evolutionary origin and ecological implication of a unique nif island in free-living Bradyrhizobium lineages.</title>
        <authorList>
            <person name="Tao J."/>
        </authorList>
    </citation>
    <scope>NUCLEOTIDE SEQUENCE [LARGE SCALE GENOMIC DNA]</scope>
    <source>
        <strain evidence="2">SZCCT0094</strain>
    </source>
</reference>
<dbReference type="RefSeq" id="WP_172244033.1">
    <property type="nucleotide sequence ID" value="NZ_JABFDP010000060.1"/>
</dbReference>
<sequence>MKKGEAEAAMPHLLDKWVEHAKEPWPPDGLYHYSFGTFWTWLQNNHHPYTQFRAVPNARYVMEMWFDRMTKQAWRN</sequence>
<gene>
    <name evidence="1" type="ORF">JQ619_24480</name>
</gene>
<evidence type="ECO:0000313" key="1">
    <source>
        <dbReference type="EMBL" id="MBR1138927.1"/>
    </source>
</evidence>
<protein>
    <submittedName>
        <fullName evidence="1">Uncharacterized protein</fullName>
    </submittedName>
</protein>